<organism evidence="4 5">
    <name type="scientific">Dyadobacter frigoris</name>
    <dbReference type="NCBI Taxonomy" id="2576211"/>
    <lineage>
        <taxon>Bacteria</taxon>
        <taxon>Pseudomonadati</taxon>
        <taxon>Bacteroidota</taxon>
        <taxon>Cytophagia</taxon>
        <taxon>Cytophagales</taxon>
        <taxon>Spirosomataceae</taxon>
        <taxon>Dyadobacter</taxon>
    </lineage>
</organism>
<reference evidence="4 5" key="1">
    <citation type="submission" date="2019-05" db="EMBL/GenBank/DDBJ databases">
        <title>Dyadobacter AR-3-8 sp. nov., isolated from arctic soil.</title>
        <authorList>
            <person name="Chaudhary D.K."/>
        </authorList>
    </citation>
    <scope>NUCLEOTIDE SEQUENCE [LARGE SCALE GENOMIC DNA]</scope>
    <source>
        <strain evidence="4 5">AR-3-8</strain>
    </source>
</reference>
<dbReference type="AlphaFoldDB" id="A0A4U6D432"/>
<dbReference type="Pfam" id="PF00106">
    <property type="entry name" value="adh_short"/>
    <property type="match status" value="1"/>
</dbReference>
<comment type="similarity">
    <text evidence="1 3">Belongs to the short-chain dehydrogenases/reductases (SDR) family.</text>
</comment>
<evidence type="ECO:0000313" key="5">
    <source>
        <dbReference type="Proteomes" id="UP000304900"/>
    </source>
</evidence>
<evidence type="ECO:0000256" key="1">
    <source>
        <dbReference type="ARBA" id="ARBA00006484"/>
    </source>
</evidence>
<dbReference type="Gene3D" id="3.40.50.720">
    <property type="entry name" value="NAD(P)-binding Rossmann-like Domain"/>
    <property type="match status" value="1"/>
</dbReference>
<proteinExistence type="inferred from homology"/>
<dbReference type="InterPro" id="IPR002347">
    <property type="entry name" value="SDR_fam"/>
</dbReference>
<dbReference type="SUPFAM" id="SSF51735">
    <property type="entry name" value="NAD(P)-binding Rossmann-fold domains"/>
    <property type="match status" value="1"/>
</dbReference>
<dbReference type="RefSeq" id="WP_137340361.1">
    <property type="nucleotide sequence ID" value="NZ_BSQH01000006.1"/>
</dbReference>
<sequence>MKNLKGKTAFVTGASSGIGLAFAHALAEMGMNIILTARSTEKLNQEANIISKKFRVKTYVVACDLSQKETPDKLYQFVRENQLSVDLLINNAGFGKWGNFLEETIPTYENMLEVNINAVVKLSHLFLPEMLAKGEGGIINVASTGAFQPCPYIATYAASKAFVLSFSEALYGEYYKRGITVTALCPGNTATGFQEVAGADTSKMYAESAETVAKEGIQAFIQGQNCKVNGMGNNLQSLIPKFLPRKMVIKIVEKMMNKRVNAQ</sequence>
<dbReference type="PIRSF" id="PIRSF000126">
    <property type="entry name" value="11-beta-HSD1"/>
    <property type="match status" value="1"/>
</dbReference>
<evidence type="ECO:0000256" key="3">
    <source>
        <dbReference type="RuleBase" id="RU000363"/>
    </source>
</evidence>
<keyword evidence="5" id="KW-1185">Reference proteome</keyword>
<dbReference type="OrthoDB" id="9808814at2"/>
<accession>A0A4U6D432</accession>
<dbReference type="PRINTS" id="PR00081">
    <property type="entry name" value="GDHRDH"/>
</dbReference>
<evidence type="ECO:0000256" key="2">
    <source>
        <dbReference type="ARBA" id="ARBA00023002"/>
    </source>
</evidence>
<dbReference type="PRINTS" id="PR00080">
    <property type="entry name" value="SDRFAMILY"/>
</dbReference>
<comment type="caution">
    <text evidence="4">The sequence shown here is derived from an EMBL/GenBank/DDBJ whole genome shotgun (WGS) entry which is preliminary data.</text>
</comment>
<keyword evidence="2" id="KW-0560">Oxidoreductase</keyword>
<evidence type="ECO:0000313" key="4">
    <source>
        <dbReference type="EMBL" id="TKT91992.1"/>
    </source>
</evidence>
<dbReference type="InterPro" id="IPR036291">
    <property type="entry name" value="NAD(P)-bd_dom_sf"/>
</dbReference>
<gene>
    <name evidence="4" type="ORF">FDK13_12690</name>
</gene>
<dbReference type="PANTHER" id="PTHR43086:SF3">
    <property type="entry name" value="NADP-DEPENDENT 3-HYDROXY ACID DEHYDROGENASE YDFG"/>
    <property type="match status" value="1"/>
</dbReference>
<name>A0A4U6D432_9BACT</name>
<protein>
    <submittedName>
        <fullName evidence="4">SDR family oxidoreductase</fullName>
    </submittedName>
</protein>
<dbReference type="EMBL" id="SZVO01000005">
    <property type="protein sequence ID" value="TKT91992.1"/>
    <property type="molecule type" value="Genomic_DNA"/>
</dbReference>
<dbReference type="GO" id="GO:0016491">
    <property type="term" value="F:oxidoreductase activity"/>
    <property type="evidence" value="ECO:0007669"/>
    <property type="project" value="UniProtKB-KW"/>
</dbReference>
<dbReference type="Proteomes" id="UP000304900">
    <property type="component" value="Unassembled WGS sequence"/>
</dbReference>
<dbReference type="PANTHER" id="PTHR43086">
    <property type="entry name" value="VERY-LONG-CHAIN 3-OXOOACYL-COA REDUCTASE"/>
    <property type="match status" value="1"/>
</dbReference>